<dbReference type="AlphaFoldDB" id="A0AAU3I9K7"/>
<sequence>MSEPQVDWPAIEDRLLQQAAKAKSFRELYGGGARSADGGRPASPTGRMVVRPVPDHIGRLVRDPNA</sequence>
<evidence type="ECO:0000313" key="2">
    <source>
        <dbReference type="EMBL" id="WTZ13262.1"/>
    </source>
</evidence>
<name>A0AAU3I9K7_9ACTN</name>
<gene>
    <name evidence="2" type="ORF">OG699_38025</name>
</gene>
<protein>
    <submittedName>
        <fullName evidence="2">Uncharacterized protein</fullName>
    </submittedName>
</protein>
<reference evidence="2" key="1">
    <citation type="submission" date="2022-10" db="EMBL/GenBank/DDBJ databases">
        <title>The complete genomes of actinobacterial strains from the NBC collection.</title>
        <authorList>
            <person name="Joergensen T.S."/>
            <person name="Alvarez Arevalo M."/>
            <person name="Sterndorff E.B."/>
            <person name="Faurdal D."/>
            <person name="Vuksanovic O."/>
            <person name="Mourched A.-S."/>
            <person name="Charusanti P."/>
            <person name="Shaw S."/>
            <person name="Blin K."/>
            <person name="Weber T."/>
        </authorList>
    </citation>
    <scope>NUCLEOTIDE SEQUENCE</scope>
    <source>
        <strain evidence="2">NBC_01393</strain>
    </source>
</reference>
<feature type="region of interest" description="Disordered" evidence="1">
    <location>
        <begin position="29"/>
        <end position="50"/>
    </location>
</feature>
<proteinExistence type="predicted"/>
<evidence type="ECO:0000256" key="1">
    <source>
        <dbReference type="SAM" id="MobiDB-lite"/>
    </source>
</evidence>
<dbReference type="EMBL" id="CP109546">
    <property type="protein sequence ID" value="WTZ13262.1"/>
    <property type="molecule type" value="Genomic_DNA"/>
</dbReference>
<accession>A0AAU3I9K7</accession>
<organism evidence="2">
    <name type="scientific">Streptomyces sp. NBC_01393</name>
    <dbReference type="NCBI Taxonomy" id="2903851"/>
    <lineage>
        <taxon>Bacteria</taxon>
        <taxon>Bacillati</taxon>
        <taxon>Actinomycetota</taxon>
        <taxon>Actinomycetes</taxon>
        <taxon>Kitasatosporales</taxon>
        <taxon>Streptomycetaceae</taxon>
        <taxon>Streptomyces</taxon>
    </lineage>
</organism>